<accession>X1CTJ8</accession>
<sequence>MENLEVTIQLPKLKLNIPEDSINFHYLEGIVFNLTRKIGQELLEELLQLIDDKLMTERKRGILPSG</sequence>
<dbReference type="EMBL" id="BART01027704">
    <property type="protein sequence ID" value="GAG96302.1"/>
    <property type="molecule type" value="Genomic_DNA"/>
</dbReference>
<name>X1CTJ8_9ZZZZ</name>
<evidence type="ECO:0000313" key="1">
    <source>
        <dbReference type="EMBL" id="GAG96302.1"/>
    </source>
</evidence>
<proteinExistence type="predicted"/>
<gene>
    <name evidence="1" type="ORF">S01H4_49054</name>
</gene>
<dbReference type="AlphaFoldDB" id="X1CTJ8"/>
<organism evidence="1">
    <name type="scientific">marine sediment metagenome</name>
    <dbReference type="NCBI Taxonomy" id="412755"/>
    <lineage>
        <taxon>unclassified sequences</taxon>
        <taxon>metagenomes</taxon>
        <taxon>ecological metagenomes</taxon>
    </lineage>
</organism>
<comment type="caution">
    <text evidence="1">The sequence shown here is derived from an EMBL/GenBank/DDBJ whole genome shotgun (WGS) entry which is preliminary data.</text>
</comment>
<protein>
    <submittedName>
        <fullName evidence="1">Uncharacterized protein</fullName>
    </submittedName>
</protein>
<reference evidence="1" key="1">
    <citation type="journal article" date="2014" name="Front. Microbiol.">
        <title>High frequency of phylogenetically diverse reductive dehalogenase-homologous genes in deep subseafloor sedimentary metagenomes.</title>
        <authorList>
            <person name="Kawai M."/>
            <person name="Futagami T."/>
            <person name="Toyoda A."/>
            <person name="Takaki Y."/>
            <person name="Nishi S."/>
            <person name="Hori S."/>
            <person name="Arai W."/>
            <person name="Tsubouchi T."/>
            <person name="Morono Y."/>
            <person name="Uchiyama I."/>
            <person name="Ito T."/>
            <person name="Fujiyama A."/>
            <person name="Inagaki F."/>
            <person name="Takami H."/>
        </authorList>
    </citation>
    <scope>NUCLEOTIDE SEQUENCE</scope>
    <source>
        <strain evidence="1">Expedition CK06-06</strain>
    </source>
</reference>